<evidence type="ECO:0000259" key="3">
    <source>
        <dbReference type="Pfam" id="PF22883"/>
    </source>
</evidence>
<dbReference type="GO" id="GO:0005802">
    <property type="term" value="C:trans-Golgi network"/>
    <property type="evidence" value="ECO:0007669"/>
    <property type="project" value="InterPro"/>
</dbReference>
<dbReference type="InterPro" id="IPR028129">
    <property type="entry name" value="Consortin_C"/>
</dbReference>
<evidence type="ECO:0000256" key="1">
    <source>
        <dbReference type="SAM" id="MobiDB-lite"/>
    </source>
</evidence>
<reference evidence="4" key="2">
    <citation type="submission" date="2025-09" db="UniProtKB">
        <authorList>
            <consortium name="Ensembl"/>
        </authorList>
    </citation>
    <scope>IDENTIFICATION</scope>
</reference>
<feature type="region of interest" description="Disordered" evidence="1">
    <location>
        <begin position="170"/>
        <end position="227"/>
    </location>
</feature>
<evidence type="ECO:0000313" key="5">
    <source>
        <dbReference type="Proteomes" id="UP000261540"/>
    </source>
</evidence>
<feature type="region of interest" description="Disordered" evidence="1">
    <location>
        <begin position="266"/>
        <end position="286"/>
    </location>
</feature>
<dbReference type="PANTHER" id="PTHR28581">
    <property type="entry name" value="CONSORTIN"/>
    <property type="match status" value="1"/>
</dbReference>
<name>A0A3B3RYH4_9TELE</name>
<feature type="compositionally biased region" description="Basic and acidic residues" evidence="1">
    <location>
        <begin position="1"/>
        <end position="10"/>
    </location>
</feature>
<reference evidence="4" key="1">
    <citation type="submission" date="2025-08" db="UniProtKB">
        <authorList>
            <consortium name="Ensembl"/>
        </authorList>
    </citation>
    <scope>IDENTIFICATION</scope>
</reference>
<protein>
    <submittedName>
        <fullName evidence="4">Consortin, connexin sorting protein a</fullName>
    </submittedName>
</protein>
<proteinExistence type="predicted"/>
<dbReference type="STRING" id="1676925.ENSPKIP00000023502"/>
<dbReference type="Pfam" id="PF22883">
    <property type="entry name" value="Consortin_N"/>
    <property type="match status" value="1"/>
</dbReference>
<organism evidence="4 5">
    <name type="scientific">Paramormyrops kingsleyae</name>
    <dbReference type="NCBI Taxonomy" id="1676925"/>
    <lineage>
        <taxon>Eukaryota</taxon>
        <taxon>Metazoa</taxon>
        <taxon>Chordata</taxon>
        <taxon>Craniata</taxon>
        <taxon>Vertebrata</taxon>
        <taxon>Euteleostomi</taxon>
        <taxon>Actinopterygii</taxon>
        <taxon>Neopterygii</taxon>
        <taxon>Teleostei</taxon>
        <taxon>Osteoglossocephala</taxon>
        <taxon>Osteoglossomorpha</taxon>
        <taxon>Osteoglossiformes</taxon>
        <taxon>Mormyridae</taxon>
        <taxon>Paramormyrops</taxon>
    </lineage>
</organism>
<dbReference type="Proteomes" id="UP000261540">
    <property type="component" value="Unplaced"/>
</dbReference>
<dbReference type="Ensembl" id="ENSPKIT00000004188.1">
    <property type="protein sequence ID" value="ENSPKIP00000023502.1"/>
    <property type="gene ID" value="ENSPKIG00000007104.1"/>
</dbReference>
<dbReference type="GeneTree" id="ENSGT00390000005861"/>
<dbReference type="PANTHER" id="PTHR28581:SF1">
    <property type="entry name" value="CONSORTIN"/>
    <property type="match status" value="1"/>
</dbReference>
<dbReference type="InterPro" id="IPR054132">
    <property type="entry name" value="Consortin_N"/>
</dbReference>
<feature type="domain" description="Consortin C-terminal" evidence="2">
    <location>
        <begin position="253"/>
        <end position="364"/>
    </location>
</feature>
<feature type="domain" description="Consortin N-terminal" evidence="3">
    <location>
        <begin position="97"/>
        <end position="147"/>
    </location>
</feature>
<dbReference type="InterPro" id="IPR042318">
    <property type="entry name" value="Consortin"/>
</dbReference>
<evidence type="ECO:0000259" key="2">
    <source>
        <dbReference type="Pfam" id="PF15281"/>
    </source>
</evidence>
<dbReference type="AlphaFoldDB" id="A0A3B3RYH4"/>
<dbReference type="GO" id="GO:0042998">
    <property type="term" value="P:positive regulation of Golgi to plasma membrane protein transport"/>
    <property type="evidence" value="ECO:0007669"/>
    <property type="project" value="InterPro"/>
</dbReference>
<dbReference type="GO" id="GO:0030133">
    <property type="term" value="C:transport vesicle"/>
    <property type="evidence" value="ECO:0007669"/>
    <property type="project" value="TreeGrafter"/>
</dbReference>
<feature type="region of interest" description="Disordered" evidence="1">
    <location>
        <begin position="1"/>
        <end position="83"/>
    </location>
</feature>
<feature type="compositionally biased region" description="Polar residues" evidence="1">
    <location>
        <begin position="22"/>
        <end position="47"/>
    </location>
</feature>
<dbReference type="Pfam" id="PF15281">
    <property type="entry name" value="Consortin_C"/>
    <property type="match status" value="1"/>
</dbReference>
<evidence type="ECO:0000313" key="4">
    <source>
        <dbReference type="Ensembl" id="ENSPKIP00000023502.1"/>
    </source>
</evidence>
<feature type="compositionally biased region" description="Acidic residues" evidence="1">
    <location>
        <begin position="205"/>
        <end position="218"/>
    </location>
</feature>
<feature type="compositionally biased region" description="Polar residues" evidence="1">
    <location>
        <begin position="55"/>
        <end position="70"/>
    </location>
</feature>
<dbReference type="GO" id="GO:0071253">
    <property type="term" value="F:connexin binding"/>
    <property type="evidence" value="ECO:0007669"/>
    <property type="project" value="InterPro"/>
</dbReference>
<accession>A0A3B3RYH4</accession>
<dbReference type="GO" id="GO:0005886">
    <property type="term" value="C:plasma membrane"/>
    <property type="evidence" value="ECO:0007669"/>
    <property type="project" value="TreeGrafter"/>
</dbReference>
<sequence length="368" mass="40275">MEEEHPDSTRGVRQGWGGIMDLQNNLDRGPCPTSSLSDENQNRLTENGQDEMDGSLQTGRTPCLDQTSDGSHGGEPLVPGPSPSPVAFLQNLTEHSDYTLLPQCLHQIAEDFFLEENYEWAVQFLQLERDYHQRLLSNLARLQEHWGITHFFFFVLLFVAGGADAGEMSSAGPNWLGEEKEETGSSMEPADSEGAEGGEEKPEIVEVEVSEESNELEDNGYGVDVAGDGQAQEAGEAPHDSLDDLAKRIQVEEITPASGLVSILKRRTSPEVSSAPAPPKQTSKRKVRFRELDEVPDQDEVGGGSWLLLLLLCLATVVVSVGGTALYCALGDVQSSVCTDFSRNVDFYFSQAQRGLDELRHWLSPGPL</sequence>
<keyword evidence="5" id="KW-1185">Reference proteome</keyword>